<dbReference type="InterPro" id="IPR043129">
    <property type="entry name" value="ATPase_NBD"/>
</dbReference>
<evidence type="ECO:0000313" key="2">
    <source>
        <dbReference type="EMBL" id="CAD7286753.1"/>
    </source>
</evidence>
<keyword evidence="2" id="KW-0378">Hydrolase</keyword>
<dbReference type="CDD" id="cd24054">
    <property type="entry name" value="ASKHA_NBD_AaPPX-GppA_MtPPX2-like"/>
    <property type="match status" value="1"/>
</dbReference>
<dbReference type="Proteomes" id="UP000789803">
    <property type="component" value="Unassembled WGS sequence"/>
</dbReference>
<dbReference type="PANTHER" id="PTHR30005">
    <property type="entry name" value="EXOPOLYPHOSPHATASE"/>
    <property type="match status" value="1"/>
</dbReference>
<evidence type="ECO:0000259" key="1">
    <source>
        <dbReference type="Pfam" id="PF02541"/>
    </source>
</evidence>
<dbReference type="PANTHER" id="PTHR30005:SF0">
    <property type="entry name" value="RETROGRADE REGULATION PROTEIN 2"/>
    <property type="match status" value="1"/>
</dbReference>
<reference evidence="2 3" key="1">
    <citation type="submission" date="2020-11" db="EMBL/GenBank/DDBJ databases">
        <authorList>
            <person name="Peeters C."/>
        </authorList>
    </citation>
    <scope>NUCLEOTIDE SEQUENCE [LARGE SCALE GENOMIC DNA]</scope>
    <source>
        <strain evidence="2 3">LMG 7974</strain>
    </source>
</reference>
<dbReference type="EMBL" id="CAJHOF010000001">
    <property type="protein sequence ID" value="CAD7286753.1"/>
    <property type="molecule type" value="Genomic_DNA"/>
</dbReference>
<accession>A0ABN7K2I3</accession>
<dbReference type="EC" id="3.6.1.40" evidence="2"/>
<gene>
    <name evidence="2" type="primary">gppA_1</name>
    <name evidence="2" type="ORF">LMG7974_00067</name>
</gene>
<dbReference type="GO" id="GO:0008894">
    <property type="term" value="F:guanosine-5'-triphosphate,3'-diphosphate diphosphatase activity"/>
    <property type="evidence" value="ECO:0007669"/>
    <property type="project" value="UniProtKB-EC"/>
</dbReference>
<evidence type="ECO:0000313" key="3">
    <source>
        <dbReference type="Proteomes" id="UP000789803"/>
    </source>
</evidence>
<dbReference type="Gene3D" id="3.30.420.40">
    <property type="match status" value="1"/>
</dbReference>
<dbReference type="SUPFAM" id="SSF53067">
    <property type="entry name" value="Actin-like ATPase domain"/>
    <property type="match status" value="2"/>
</dbReference>
<name>A0ABN7K2I3_9BACT</name>
<dbReference type="InterPro" id="IPR003695">
    <property type="entry name" value="Ppx_GppA_N"/>
</dbReference>
<organism evidence="2 3">
    <name type="scientific">Campylobacter majalis</name>
    <dbReference type="NCBI Taxonomy" id="2790656"/>
    <lineage>
        <taxon>Bacteria</taxon>
        <taxon>Pseudomonadati</taxon>
        <taxon>Campylobacterota</taxon>
        <taxon>Epsilonproteobacteria</taxon>
        <taxon>Campylobacterales</taxon>
        <taxon>Campylobacteraceae</taxon>
        <taxon>Campylobacter</taxon>
    </lineage>
</organism>
<comment type="caution">
    <text evidence="2">The sequence shown here is derived from an EMBL/GenBank/DDBJ whole genome shotgun (WGS) entry which is preliminary data.</text>
</comment>
<dbReference type="InterPro" id="IPR050273">
    <property type="entry name" value="GppA/Ppx_hydrolase"/>
</dbReference>
<proteinExistence type="predicted"/>
<feature type="domain" description="Ppx/GppA phosphatase N-terminal" evidence="1">
    <location>
        <begin position="39"/>
        <end position="291"/>
    </location>
</feature>
<dbReference type="Gene3D" id="3.30.420.150">
    <property type="entry name" value="Exopolyphosphatase. Domain 2"/>
    <property type="match status" value="1"/>
</dbReference>
<protein>
    <submittedName>
        <fullName evidence="2">Guanosine-5'-triphosphate,3'-diphosphate pyrophosphatase</fullName>
        <ecNumber evidence="2">3.6.1.40</ecNumber>
    </submittedName>
</protein>
<dbReference type="Pfam" id="PF02541">
    <property type="entry name" value="Ppx-GppA"/>
    <property type="match status" value="1"/>
</dbReference>
<sequence>MDKIIAIDLGSNTLRVAYVINQNGIFSVQKSYEAIVGSARGLSQSGVISSEACERIYSALNIIKREFDFENFRHIAVATAAFRIAKNTDEIFAEILDRFGIKFRLISGESEALFINMGVNNALNRLNIVCNNPVFIDLGGASSEISSSQKFQSFNFGIISFYEAFKTPKLLDDNVKFVVKDAKQFLDSLHGDIIVLTAGVATTMAALKLGLNYAKYDANLINGTELNVDEFYNQRQMLIDMPQDKAKVLVGENRQSLIIAGITLLYGLLHDNKAKLIAIDDGLREGIAVAYFKNEFNKILNHKEKK</sequence>
<dbReference type="RefSeq" id="WP_229931894.1">
    <property type="nucleotide sequence ID" value="NZ_CAJHOF010000001.1"/>
</dbReference>
<keyword evidence="3" id="KW-1185">Reference proteome</keyword>